<feature type="region of interest" description="Disordered" evidence="1">
    <location>
        <begin position="101"/>
        <end position="138"/>
    </location>
</feature>
<protein>
    <recommendedName>
        <fullName evidence="2">Retroviral polymerase SH3-like domain-containing protein</fullName>
    </recommendedName>
</protein>
<feature type="compositionally biased region" description="Acidic residues" evidence="1">
    <location>
        <begin position="101"/>
        <end position="111"/>
    </location>
</feature>
<proteinExistence type="predicted"/>
<dbReference type="Proteomes" id="UP000179920">
    <property type="component" value="Chromosome XVII"/>
</dbReference>
<evidence type="ECO:0000313" key="4">
    <source>
        <dbReference type="Proteomes" id="UP000179920"/>
    </source>
</evidence>
<reference evidence="4" key="1">
    <citation type="submission" date="2016-04" db="EMBL/GenBank/DDBJ databases">
        <authorList>
            <person name="Guldener U."/>
            <person name="Guldener U."/>
        </authorList>
    </citation>
    <scope>NUCLEOTIDE SEQUENCE [LARGE SCALE GENOMIC DNA]</scope>
    <source>
        <strain evidence="4">UB2112</strain>
    </source>
</reference>
<feature type="domain" description="Retroviral polymerase SH3-like" evidence="2">
    <location>
        <begin position="4"/>
        <end position="56"/>
    </location>
</feature>
<evidence type="ECO:0000256" key="1">
    <source>
        <dbReference type="SAM" id="MobiDB-lite"/>
    </source>
</evidence>
<accession>A0A1K0GBE6</accession>
<dbReference type="EMBL" id="LT558133">
    <property type="protein sequence ID" value="SAM85359.1"/>
    <property type="molecule type" value="Genomic_DNA"/>
</dbReference>
<dbReference type="Pfam" id="PF25597">
    <property type="entry name" value="SH3_retrovirus"/>
    <property type="match status" value="1"/>
</dbReference>
<evidence type="ECO:0000313" key="3">
    <source>
        <dbReference type="EMBL" id="SAM85359.1"/>
    </source>
</evidence>
<feature type="compositionally biased region" description="Basic and acidic residues" evidence="1">
    <location>
        <begin position="128"/>
        <end position="138"/>
    </location>
</feature>
<dbReference type="AlphaFoldDB" id="A0A1K0GBE6"/>
<evidence type="ECO:0000259" key="2">
    <source>
        <dbReference type="Pfam" id="PF25597"/>
    </source>
</evidence>
<gene>
    <name evidence="3" type="ORF">UBRO_20899</name>
</gene>
<feature type="compositionally biased region" description="Polar residues" evidence="1">
    <location>
        <begin position="112"/>
        <end position="127"/>
    </location>
</feature>
<name>A0A1K0GBE6_9BASI</name>
<sequence length="138" mass="16194">MKRDNKKLDQQAVAAIFIEYSLEQKGWLFYSPDYKPSIFWSNLAKFIESKCWTDHTKWKLMSIQPPPTIMSEEDTEDLGYSEENLYDERDQEPLNEYIDMESTVDMEEDQNPESLTGNSFFGLTATSTREERNLDPTV</sequence>
<organism evidence="3 4">
    <name type="scientific">Ustilago bromivora</name>
    <dbReference type="NCBI Taxonomy" id="307758"/>
    <lineage>
        <taxon>Eukaryota</taxon>
        <taxon>Fungi</taxon>
        <taxon>Dikarya</taxon>
        <taxon>Basidiomycota</taxon>
        <taxon>Ustilaginomycotina</taxon>
        <taxon>Ustilaginomycetes</taxon>
        <taxon>Ustilaginales</taxon>
        <taxon>Ustilaginaceae</taxon>
        <taxon>Ustilago</taxon>
    </lineage>
</organism>
<dbReference type="InterPro" id="IPR057670">
    <property type="entry name" value="SH3_retrovirus"/>
</dbReference>